<evidence type="ECO:0000256" key="2">
    <source>
        <dbReference type="SAM" id="Phobius"/>
    </source>
</evidence>
<organism evidence="3 4">
    <name type="scientific">Tetrabaena socialis</name>
    <dbReference type="NCBI Taxonomy" id="47790"/>
    <lineage>
        <taxon>Eukaryota</taxon>
        <taxon>Viridiplantae</taxon>
        <taxon>Chlorophyta</taxon>
        <taxon>core chlorophytes</taxon>
        <taxon>Chlorophyceae</taxon>
        <taxon>CS clade</taxon>
        <taxon>Chlamydomonadales</taxon>
        <taxon>Tetrabaenaceae</taxon>
        <taxon>Tetrabaena</taxon>
    </lineage>
</organism>
<feature type="region of interest" description="Disordered" evidence="1">
    <location>
        <begin position="200"/>
        <end position="222"/>
    </location>
</feature>
<reference evidence="3 4" key="1">
    <citation type="journal article" date="2017" name="Mol. Biol. Evol.">
        <title>The 4-celled Tetrabaena socialis nuclear genome reveals the essential components for genetic control of cell number at the origin of multicellularity in the volvocine lineage.</title>
        <authorList>
            <person name="Featherston J."/>
            <person name="Arakaki Y."/>
            <person name="Hanschen E.R."/>
            <person name="Ferris P.J."/>
            <person name="Michod R.E."/>
            <person name="Olson B.J.S.C."/>
            <person name="Nozaki H."/>
            <person name="Durand P.M."/>
        </authorList>
    </citation>
    <scope>NUCLEOTIDE SEQUENCE [LARGE SCALE GENOMIC DNA]</scope>
    <source>
        <strain evidence="3 4">NIES-571</strain>
    </source>
</reference>
<dbReference type="Proteomes" id="UP000236333">
    <property type="component" value="Unassembled WGS sequence"/>
</dbReference>
<keyword evidence="2" id="KW-0812">Transmembrane</keyword>
<proteinExistence type="predicted"/>
<protein>
    <submittedName>
        <fullName evidence="3">Uncharacterized protein</fullName>
    </submittedName>
</protein>
<gene>
    <name evidence="3" type="ORF">TSOC_007270</name>
</gene>
<evidence type="ECO:0000256" key="1">
    <source>
        <dbReference type="SAM" id="MobiDB-lite"/>
    </source>
</evidence>
<comment type="caution">
    <text evidence="3">The sequence shown here is derived from an EMBL/GenBank/DDBJ whole genome shotgun (WGS) entry which is preliminary data.</text>
</comment>
<evidence type="ECO:0000313" key="3">
    <source>
        <dbReference type="EMBL" id="PNH06353.1"/>
    </source>
</evidence>
<dbReference type="AlphaFoldDB" id="A0A2J8A1G1"/>
<feature type="transmembrane region" description="Helical" evidence="2">
    <location>
        <begin position="22"/>
        <end position="44"/>
    </location>
</feature>
<keyword evidence="4" id="KW-1185">Reference proteome</keyword>
<evidence type="ECO:0000313" key="4">
    <source>
        <dbReference type="Proteomes" id="UP000236333"/>
    </source>
</evidence>
<name>A0A2J8A1G1_9CHLO</name>
<keyword evidence="2" id="KW-0472">Membrane</keyword>
<keyword evidence="2" id="KW-1133">Transmembrane helix</keyword>
<accession>A0A2J8A1G1</accession>
<feature type="region of interest" description="Disordered" evidence="1">
    <location>
        <begin position="99"/>
        <end position="118"/>
    </location>
</feature>
<dbReference type="EMBL" id="PGGS01000241">
    <property type="protein sequence ID" value="PNH06353.1"/>
    <property type="molecule type" value="Genomic_DNA"/>
</dbReference>
<sequence length="222" mass="23066">MILLAVAVRAAAAVLAVGGGIWAVPAAAVLTAAVIAGILPGAVAKAAVTNGARLEAPGTFLALLWFAGGLIRPGRAGGASSSAGPSSIEYLRRLERHRSSSSTTGALPAEAADHRTPQKSFAVKPIKPISGVADMSGVALGLMAGPRFWLTAVVLAPAMSLLPDITHMTFQRTFAPKPFQIFQELEWKRDLDAEMSRRLGLHVPAASPPPSQPPSRREATQI</sequence>